<accession>A0A3G4ZK85</accession>
<evidence type="ECO:0000256" key="1">
    <source>
        <dbReference type="SAM" id="Phobius"/>
    </source>
</evidence>
<evidence type="ECO:0000313" key="2">
    <source>
        <dbReference type="EMBL" id="AYV75246.1"/>
    </source>
</evidence>
<gene>
    <name evidence="2" type="ORF">Terrestrivirus1_120</name>
</gene>
<keyword evidence="1" id="KW-0472">Membrane</keyword>
<protein>
    <submittedName>
        <fullName evidence="2">Uncharacterized protein</fullName>
    </submittedName>
</protein>
<keyword evidence="1" id="KW-1133">Transmembrane helix</keyword>
<feature type="transmembrane region" description="Helical" evidence="1">
    <location>
        <begin position="6"/>
        <end position="21"/>
    </location>
</feature>
<name>A0A3G4ZK85_9VIRU</name>
<sequence length="66" mass="7403">MNVYVVILIAIVILVILRVIIQHNKRIEKAEKAEKFFVGGIGCSKYDSEGEFVGYHSCDTSVCKIN</sequence>
<proteinExistence type="predicted"/>
<reference evidence="2" key="1">
    <citation type="submission" date="2018-10" db="EMBL/GenBank/DDBJ databases">
        <title>Hidden diversity of soil giant viruses.</title>
        <authorList>
            <person name="Schulz F."/>
            <person name="Alteio L."/>
            <person name="Goudeau D."/>
            <person name="Ryan E.M."/>
            <person name="Malmstrom R.R."/>
            <person name="Blanchard J."/>
            <person name="Woyke T."/>
        </authorList>
    </citation>
    <scope>NUCLEOTIDE SEQUENCE</scope>
    <source>
        <strain evidence="2">TEV1</strain>
    </source>
</reference>
<organism evidence="2">
    <name type="scientific">Terrestrivirus sp</name>
    <dbReference type="NCBI Taxonomy" id="2487775"/>
    <lineage>
        <taxon>Viruses</taxon>
        <taxon>Varidnaviria</taxon>
        <taxon>Bamfordvirae</taxon>
        <taxon>Nucleocytoviricota</taxon>
        <taxon>Megaviricetes</taxon>
        <taxon>Imitervirales</taxon>
        <taxon>Mimiviridae</taxon>
        <taxon>Klosneuvirinae</taxon>
    </lineage>
</organism>
<dbReference type="EMBL" id="MK071979">
    <property type="protein sequence ID" value="AYV75246.1"/>
    <property type="molecule type" value="Genomic_DNA"/>
</dbReference>
<keyword evidence="1" id="KW-0812">Transmembrane</keyword>